<comment type="subcellular location">
    <subcellularLocation>
        <location evidence="2">Membrane</location>
        <topology evidence="2">Single-pass membrane protein</topology>
    </subcellularLocation>
</comment>
<dbReference type="EMBL" id="FCNW02000032">
    <property type="protein sequence ID" value="SAL55662.1"/>
    <property type="molecule type" value="Genomic_DNA"/>
</dbReference>
<evidence type="ECO:0000259" key="9">
    <source>
        <dbReference type="PROSITE" id="PS51352"/>
    </source>
</evidence>
<evidence type="ECO:0000256" key="5">
    <source>
        <dbReference type="ARBA" id="ARBA00022692"/>
    </source>
</evidence>
<dbReference type="GO" id="GO:0030416">
    <property type="term" value="P:methylamine metabolic process"/>
    <property type="evidence" value="ECO:0007669"/>
    <property type="project" value="InterPro"/>
</dbReference>
<evidence type="ECO:0000256" key="4">
    <source>
        <dbReference type="ARBA" id="ARBA00019076"/>
    </source>
</evidence>
<evidence type="ECO:0000256" key="3">
    <source>
        <dbReference type="ARBA" id="ARBA00004856"/>
    </source>
</evidence>
<comment type="function">
    <text evidence="1">May be specifically involved in the processing, transport, and/or maturation of the MADH beta-subunit.</text>
</comment>
<dbReference type="GO" id="GO:0016020">
    <property type="term" value="C:membrane"/>
    <property type="evidence" value="ECO:0007669"/>
    <property type="project" value="UniProtKB-SubCell"/>
</dbReference>
<dbReference type="InterPro" id="IPR013478">
    <property type="entry name" value="MeN_DH_accessory"/>
</dbReference>
<dbReference type="OrthoDB" id="462848at2"/>
<dbReference type="Gene3D" id="3.40.30.10">
    <property type="entry name" value="Glutaredoxin"/>
    <property type="match status" value="1"/>
</dbReference>
<gene>
    <name evidence="10" type="ORF">AWB65_04782</name>
</gene>
<dbReference type="NCBIfam" id="TIGR02661">
    <property type="entry name" value="MauD"/>
    <property type="match status" value="1"/>
</dbReference>
<organism evidence="10 11">
    <name type="scientific">Caballeronia humi</name>
    <dbReference type="NCBI Taxonomy" id="326474"/>
    <lineage>
        <taxon>Bacteria</taxon>
        <taxon>Pseudomonadati</taxon>
        <taxon>Pseudomonadota</taxon>
        <taxon>Betaproteobacteria</taxon>
        <taxon>Burkholderiales</taxon>
        <taxon>Burkholderiaceae</taxon>
        <taxon>Caballeronia</taxon>
    </lineage>
</organism>
<evidence type="ECO:0000313" key="10">
    <source>
        <dbReference type="EMBL" id="SAL55662.1"/>
    </source>
</evidence>
<keyword evidence="7" id="KW-0472">Membrane</keyword>
<name>A0A158IGA8_9BURK</name>
<evidence type="ECO:0000256" key="7">
    <source>
        <dbReference type="ARBA" id="ARBA00023136"/>
    </source>
</evidence>
<evidence type="ECO:0000256" key="1">
    <source>
        <dbReference type="ARBA" id="ARBA00003475"/>
    </source>
</evidence>
<accession>A0A158IGA8</accession>
<dbReference type="Proteomes" id="UP000054977">
    <property type="component" value="Unassembled WGS sequence"/>
</dbReference>
<feature type="domain" description="Thioredoxin" evidence="9">
    <location>
        <begin position="50"/>
        <end position="192"/>
    </location>
</feature>
<dbReference type="InterPro" id="IPR036249">
    <property type="entry name" value="Thioredoxin-like_sf"/>
</dbReference>
<comment type="pathway">
    <text evidence="3">One-carbon metabolism; methylamine degradation.</text>
</comment>
<dbReference type="UniPathway" id="UPA00895"/>
<keyword evidence="6" id="KW-1133">Transmembrane helix</keyword>
<dbReference type="InterPro" id="IPR013766">
    <property type="entry name" value="Thioredoxin_domain"/>
</dbReference>
<evidence type="ECO:0000256" key="2">
    <source>
        <dbReference type="ARBA" id="ARBA00004167"/>
    </source>
</evidence>
<reference evidence="10" key="1">
    <citation type="submission" date="2016-01" db="EMBL/GenBank/DDBJ databases">
        <authorList>
            <person name="Peeters C."/>
        </authorList>
    </citation>
    <scope>NUCLEOTIDE SEQUENCE [LARGE SCALE GENOMIC DNA]</scope>
    <source>
        <strain evidence="10">LMG 22934</strain>
    </source>
</reference>
<keyword evidence="5" id="KW-0812">Transmembrane</keyword>
<evidence type="ECO:0000313" key="11">
    <source>
        <dbReference type="Proteomes" id="UP000054977"/>
    </source>
</evidence>
<dbReference type="Pfam" id="PF08534">
    <property type="entry name" value="Redoxin"/>
    <property type="match status" value="1"/>
</dbReference>
<dbReference type="GO" id="GO:0016491">
    <property type="term" value="F:oxidoreductase activity"/>
    <property type="evidence" value="ECO:0007669"/>
    <property type="project" value="InterPro"/>
</dbReference>
<sequence>MMQTTLMISAALSWAALLALGAICLALVRQVGILYERMMPAGALMIDKGPAVGTIAPTFELLDIAERPVKVGGLSAQKRNTLVFFLSPTCPVCKKLLPLLPSIQARENATDIVLASDGDITEHAAFYRKTGLSRYPYVLSQELGLTYQIGKLPYAVLLDDEGKVRAKGLVNTREHLESLFEAKERGVASLQEFVHGKQDHHEHHDHHEGHEAHAGQHA</sequence>
<dbReference type="InterPro" id="IPR013740">
    <property type="entry name" value="Redoxin"/>
</dbReference>
<keyword evidence="11" id="KW-1185">Reference proteome</keyword>
<protein>
    <recommendedName>
        <fullName evidence="4">Methylamine utilization protein MauD</fullName>
    </recommendedName>
</protein>
<dbReference type="SUPFAM" id="SSF52833">
    <property type="entry name" value="Thioredoxin-like"/>
    <property type="match status" value="1"/>
</dbReference>
<comment type="caution">
    <text evidence="10">The sequence shown here is derived from an EMBL/GenBank/DDBJ whole genome shotgun (WGS) entry which is preliminary data.</text>
</comment>
<dbReference type="AlphaFoldDB" id="A0A158IGA8"/>
<feature type="region of interest" description="Disordered" evidence="8">
    <location>
        <begin position="196"/>
        <end position="218"/>
    </location>
</feature>
<dbReference type="RefSeq" id="WP_087669494.1">
    <property type="nucleotide sequence ID" value="NZ_FCNW02000032.1"/>
</dbReference>
<proteinExistence type="predicted"/>
<dbReference type="STRING" id="326474.AWB65_04782"/>
<evidence type="ECO:0000256" key="8">
    <source>
        <dbReference type="SAM" id="MobiDB-lite"/>
    </source>
</evidence>
<evidence type="ECO:0000256" key="6">
    <source>
        <dbReference type="ARBA" id="ARBA00022989"/>
    </source>
</evidence>
<dbReference type="PROSITE" id="PS51352">
    <property type="entry name" value="THIOREDOXIN_2"/>
    <property type="match status" value="1"/>
</dbReference>